<keyword evidence="2" id="KW-0812">Transmembrane</keyword>
<sequence length="72" mass="7442">RGDGQEQGGEAEQAAEAAQQLLVPVQRAVPDGPDVAPRSPGSPPADEHGLLGFVVSVRMAVVFDVALLSCFM</sequence>
<evidence type="ECO:0000256" key="1">
    <source>
        <dbReference type="SAM" id="MobiDB-lite"/>
    </source>
</evidence>
<reference evidence="3" key="3">
    <citation type="journal article" date="2017" name="Nature">
        <title>Genome sequence of the progenitor of the wheat D genome Aegilops tauschii.</title>
        <authorList>
            <person name="Luo M.C."/>
            <person name="Gu Y.Q."/>
            <person name="Puiu D."/>
            <person name="Wang H."/>
            <person name="Twardziok S.O."/>
            <person name="Deal K.R."/>
            <person name="Huo N."/>
            <person name="Zhu T."/>
            <person name="Wang L."/>
            <person name="Wang Y."/>
            <person name="McGuire P.E."/>
            <person name="Liu S."/>
            <person name="Long H."/>
            <person name="Ramasamy R.K."/>
            <person name="Rodriguez J.C."/>
            <person name="Van S.L."/>
            <person name="Yuan L."/>
            <person name="Wang Z."/>
            <person name="Xia Z."/>
            <person name="Xiao L."/>
            <person name="Anderson O.D."/>
            <person name="Ouyang S."/>
            <person name="Liang Y."/>
            <person name="Zimin A.V."/>
            <person name="Pertea G."/>
            <person name="Qi P."/>
            <person name="Bennetzen J.L."/>
            <person name="Dai X."/>
            <person name="Dawson M.W."/>
            <person name="Muller H.G."/>
            <person name="Kugler K."/>
            <person name="Rivarola-Duarte L."/>
            <person name="Spannagl M."/>
            <person name="Mayer K.F.X."/>
            <person name="Lu F.H."/>
            <person name="Bevan M.W."/>
            <person name="Leroy P."/>
            <person name="Li P."/>
            <person name="You F.M."/>
            <person name="Sun Q."/>
            <person name="Liu Z."/>
            <person name="Lyons E."/>
            <person name="Wicker T."/>
            <person name="Salzberg S.L."/>
            <person name="Devos K.M."/>
            <person name="Dvorak J."/>
        </authorList>
    </citation>
    <scope>NUCLEOTIDE SEQUENCE [LARGE SCALE GENOMIC DNA]</scope>
    <source>
        <strain evidence="3">cv. AL8/78</strain>
    </source>
</reference>
<evidence type="ECO:0000313" key="3">
    <source>
        <dbReference type="EnsemblPlants" id="AET2Gv20690700.5"/>
    </source>
</evidence>
<keyword evidence="2" id="KW-0472">Membrane</keyword>
<name>A0A453C0H7_AEGTS</name>
<dbReference type="EnsemblPlants" id="AET2Gv20690700.5">
    <property type="protein sequence ID" value="AET2Gv20690700.5"/>
    <property type="gene ID" value="AET2Gv20690700"/>
</dbReference>
<dbReference type="AlphaFoldDB" id="A0A453C0H7"/>
<feature type="region of interest" description="Disordered" evidence="1">
    <location>
        <begin position="26"/>
        <end position="47"/>
    </location>
</feature>
<keyword evidence="4" id="KW-1185">Reference proteome</keyword>
<keyword evidence="2" id="KW-1133">Transmembrane helix</keyword>
<protein>
    <submittedName>
        <fullName evidence="3">Uncharacterized protein</fullName>
    </submittedName>
</protein>
<reference evidence="3" key="4">
    <citation type="submission" date="2019-03" db="UniProtKB">
        <authorList>
            <consortium name="EnsemblPlants"/>
        </authorList>
    </citation>
    <scope>IDENTIFICATION</scope>
</reference>
<reference evidence="3" key="5">
    <citation type="journal article" date="2021" name="G3 (Bethesda)">
        <title>Aegilops tauschii genome assembly Aet v5.0 features greater sequence contiguity and improved annotation.</title>
        <authorList>
            <person name="Wang L."/>
            <person name="Zhu T."/>
            <person name="Rodriguez J.C."/>
            <person name="Deal K.R."/>
            <person name="Dubcovsky J."/>
            <person name="McGuire P.E."/>
            <person name="Lux T."/>
            <person name="Spannagl M."/>
            <person name="Mayer K.F.X."/>
            <person name="Baldrich P."/>
            <person name="Meyers B.C."/>
            <person name="Huo N."/>
            <person name="Gu Y.Q."/>
            <person name="Zhou H."/>
            <person name="Devos K.M."/>
            <person name="Bennetzen J.L."/>
            <person name="Unver T."/>
            <person name="Budak H."/>
            <person name="Gulick P.J."/>
            <person name="Galiba G."/>
            <person name="Kalapos B."/>
            <person name="Nelson D.R."/>
            <person name="Li P."/>
            <person name="You F.M."/>
            <person name="Luo M.C."/>
            <person name="Dvorak J."/>
        </authorList>
    </citation>
    <scope>NUCLEOTIDE SEQUENCE [LARGE SCALE GENOMIC DNA]</scope>
    <source>
        <strain evidence="3">cv. AL8/78</strain>
    </source>
</reference>
<reference evidence="4" key="1">
    <citation type="journal article" date="2014" name="Science">
        <title>Ancient hybridizations among the ancestral genomes of bread wheat.</title>
        <authorList>
            <consortium name="International Wheat Genome Sequencing Consortium,"/>
            <person name="Marcussen T."/>
            <person name="Sandve S.R."/>
            <person name="Heier L."/>
            <person name="Spannagl M."/>
            <person name="Pfeifer M."/>
            <person name="Jakobsen K.S."/>
            <person name="Wulff B.B."/>
            <person name="Steuernagel B."/>
            <person name="Mayer K.F."/>
            <person name="Olsen O.A."/>
        </authorList>
    </citation>
    <scope>NUCLEOTIDE SEQUENCE [LARGE SCALE GENOMIC DNA]</scope>
    <source>
        <strain evidence="4">cv. AL8/78</strain>
    </source>
</reference>
<dbReference type="Proteomes" id="UP000015105">
    <property type="component" value="Chromosome 2D"/>
</dbReference>
<evidence type="ECO:0000313" key="4">
    <source>
        <dbReference type="Proteomes" id="UP000015105"/>
    </source>
</evidence>
<organism evidence="3 4">
    <name type="scientific">Aegilops tauschii subsp. strangulata</name>
    <name type="common">Goatgrass</name>
    <dbReference type="NCBI Taxonomy" id="200361"/>
    <lineage>
        <taxon>Eukaryota</taxon>
        <taxon>Viridiplantae</taxon>
        <taxon>Streptophyta</taxon>
        <taxon>Embryophyta</taxon>
        <taxon>Tracheophyta</taxon>
        <taxon>Spermatophyta</taxon>
        <taxon>Magnoliopsida</taxon>
        <taxon>Liliopsida</taxon>
        <taxon>Poales</taxon>
        <taxon>Poaceae</taxon>
        <taxon>BOP clade</taxon>
        <taxon>Pooideae</taxon>
        <taxon>Triticodae</taxon>
        <taxon>Triticeae</taxon>
        <taxon>Triticinae</taxon>
        <taxon>Aegilops</taxon>
    </lineage>
</organism>
<reference evidence="4" key="2">
    <citation type="journal article" date="2017" name="Nat. Plants">
        <title>The Aegilops tauschii genome reveals multiple impacts of transposons.</title>
        <authorList>
            <person name="Zhao G."/>
            <person name="Zou C."/>
            <person name="Li K."/>
            <person name="Wang K."/>
            <person name="Li T."/>
            <person name="Gao L."/>
            <person name="Zhang X."/>
            <person name="Wang H."/>
            <person name="Yang Z."/>
            <person name="Liu X."/>
            <person name="Jiang W."/>
            <person name="Mao L."/>
            <person name="Kong X."/>
            <person name="Jiao Y."/>
            <person name="Jia J."/>
        </authorList>
    </citation>
    <scope>NUCLEOTIDE SEQUENCE [LARGE SCALE GENOMIC DNA]</scope>
    <source>
        <strain evidence="4">cv. AL8/78</strain>
    </source>
</reference>
<evidence type="ECO:0000256" key="2">
    <source>
        <dbReference type="SAM" id="Phobius"/>
    </source>
</evidence>
<dbReference type="Gramene" id="AET2Gv20690700.5">
    <property type="protein sequence ID" value="AET2Gv20690700.5"/>
    <property type="gene ID" value="AET2Gv20690700"/>
</dbReference>
<proteinExistence type="predicted"/>
<feature type="transmembrane region" description="Helical" evidence="2">
    <location>
        <begin position="50"/>
        <end position="71"/>
    </location>
</feature>
<accession>A0A453C0H7</accession>